<dbReference type="EMBL" id="WNME01000009">
    <property type="protein sequence ID" value="MUB64419.1"/>
    <property type="molecule type" value="Genomic_DNA"/>
</dbReference>
<dbReference type="InterPro" id="IPR001597">
    <property type="entry name" value="ArAA_b-elim_lyase/Thr_aldolase"/>
</dbReference>
<reference evidence="6 7" key="1">
    <citation type="submission" date="2019-09" db="EMBL/GenBank/DDBJ databases">
        <title>Draft genome sequencing of Hungatella hathewayi 123Y-2.</title>
        <authorList>
            <person name="Lv Q."/>
            <person name="Li S."/>
        </authorList>
    </citation>
    <scope>NUCLEOTIDE SEQUENCE [LARGE SCALE GENOMIC DNA]</scope>
    <source>
        <strain evidence="6 7">123Y-2</strain>
    </source>
</reference>
<evidence type="ECO:0000313" key="8">
    <source>
        <dbReference type="Proteomes" id="UP001055091"/>
    </source>
</evidence>
<dbReference type="RefSeq" id="WP_022030987.1">
    <property type="nucleotide sequence ID" value="NZ_BQNJ01000001.1"/>
</dbReference>
<keyword evidence="6" id="KW-0808">Transferase</keyword>
<dbReference type="InterPro" id="IPR015421">
    <property type="entry name" value="PyrdxlP-dep_Trfase_major"/>
</dbReference>
<dbReference type="GO" id="GO:0016829">
    <property type="term" value="F:lyase activity"/>
    <property type="evidence" value="ECO:0007669"/>
    <property type="project" value="UniProtKB-KW"/>
</dbReference>
<dbReference type="InterPro" id="IPR015422">
    <property type="entry name" value="PyrdxlP-dep_Trfase_small"/>
</dbReference>
<comment type="caution">
    <text evidence="5">The sequence shown here is derived from an EMBL/GenBank/DDBJ whole genome shotgun (WGS) entry which is preliminary data.</text>
</comment>
<dbReference type="EMBL" id="BQNJ01000001">
    <property type="protein sequence ID" value="GKH00842.1"/>
    <property type="molecule type" value="Genomic_DNA"/>
</dbReference>
<evidence type="ECO:0000259" key="4">
    <source>
        <dbReference type="Pfam" id="PF01212"/>
    </source>
</evidence>
<organism evidence="5 8">
    <name type="scientific">Hungatella hathewayi</name>
    <dbReference type="NCBI Taxonomy" id="154046"/>
    <lineage>
        <taxon>Bacteria</taxon>
        <taxon>Bacillati</taxon>
        <taxon>Bacillota</taxon>
        <taxon>Clostridia</taxon>
        <taxon>Lachnospirales</taxon>
        <taxon>Lachnospiraceae</taxon>
        <taxon>Hungatella</taxon>
    </lineage>
</organism>
<dbReference type="Gene3D" id="3.40.640.10">
    <property type="entry name" value="Type I PLP-dependent aspartate aminotransferase-like (Major domain)"/>
    <property type="match status" value="1"/>
</dbReference>
<evidence type="ECO:0000313" key="7">
    <source>
        <dbReference type="Proteomes" id="UP000434223"/>
    </source>
</evidence>
<dbReference type="GO" id="GO:0006520">
    <property type="term" value="P:amino acid metabolic process"/>
    <property type="evidence" value="ECO:0007669"/>
    <property type="project" value="InterPro"/>
</dbReference>
<evidence type="ECO:0000256" key="3">
    <source>
        <dbReference type="ARBA" id="ARBA00022898"/>
    </source>
</evidence>
<dbReference type="AlphaFoldDB" id="A0A174RW22"/>
<comment type="cofactor">
    <cofactor evidence="1">
        <name>pyridoxal 5'-phosphate</name>
        <dbReference type="ChEBI" id="CHEBI:597326"/>
    </cofactor>
</comment>
<dbReference type="GeneID" id="93151702"/>
<protein>
    <submittedName>
        <fullName evidence="5">Amino acid lyase</fullName>
    </submittedName>
    <submittedName>
        <fullName evidence="6">Aminotransferase class V-fold PLP-dependent enzyme</fullName>
    </submittedName>
</protein>
<dbReference type="PANTHER" id="PTHR48097:SF5">
    <property type="entry name" value="LOW SPECIFICITY L-THREONINE ALDOLASE"/>
    <property type="match status" value="1"/>
</dbReference>
<keyword evidence="6" id="KW-0032">Aminotransferase</keyword>
<comment type="similarity">
    <text evidence="2">Belongs to the threonine aldolase family.</text>
</comment>
<proteinExistence type="inferred from homology"/>
<dbReference type="Proteomes" id="UP000434223">
    <property type="component" value="Unassembled WGS sequence"/>
</dbReference>
<dbReference type="GO" id="GO:0008483">
    <property type="term" value="F:transaminase activity"/>
    <property type="evidence" value="ECO:0007669"/>
    <property type="project" value="UniProtKB-KW"/>
</dbReference>
<evidence type="ECO:0000313" key="5">
    <source>
        <dbReference type="EMBL" id="GKH00842.1"/>
    </source>
</evidence>
<evidence type="ECO:0000256" key="1">
    <source>
        <dbReference type="ARBA" id="ARBA00001933"/>
    </source>
</evidence>
<dbReference type="PANTHER" id="PTHR48097">
    <property type="entry name" value="L-THREONINE ALDOLASE-RELATED"/>
    <property type="match status" value="1"/>
</dbReference>
<name>A0A174RW22_9FIRM</name>
<dbReference type="SUPFAM" id="SSF53383">
    <property type="entry name" value="PLP-dependent transferases"/>
    <property type="match status" value="1"/>
</dbReference>
<sequence>MYSFNNDYSEGAHPKILEAMMNCNLVQNGGYGLDTHCENARRLIKEEIGRSDVDVHFITGGTQTNLITIAAALRPWQAVIATDKGHINVHETGAIEATGHKVLAMPSKDGKLTPADILKALEAHTDEHMVQPKMVYISNSTEIGTQYSKADLEALHHICRQKDLFLFLDGARMGAALTSPVNDVTLRDIAELVDVFYIGGTKAGALFGEALIICRDELKPDYRFMIKQRGAMMAKGWLLGIQFEELFQNHLFYDMAAHSNEMAAILRKGIEECGYSFLSDSMTNQLFPILPDAVIDTLSNDFLFSIQERGTNGSSAIRLVTSWATKEDACRAFVAALQTCKAKLQD</sequence>
<accession>A0A174RW22</accession>
<dbReference type="InterPro" id="IPR015424">
    <property type="entry name" value="PyrdxlP-dep_Trfase"/>
</dbReference>
<evidence type="ECO:0000256" key="2">
    <source>
        <dbReference type="ARBA" id="ARBA00006966"/>
    </source>
</evidence>
<feature type="domain" description="Aromatic amino acid beta-eliminating lyase/threonine aldolase" evidence="4">
    <location>
        <begin position="14"/>
        <end position="287"/>
    </location>
</feature>
<gene>
    <name evidence="5" type="ORF">CE91St55_28230</name>
    <name evidence="6" type="ORF">GNE07_15395</name>
</gene>
<keyword evidence="5" id="KW-0456">Lyase</keyword>
<reference evidence="5" key="2">
    <citation type="submission" date="2022-01" db="EMBL/GenBank/DDBJ databases">
        <title>Novel bile acid biosynthetic pathways are enriched in the microbiome of centenarians.</title>
        <authorList>
            <person name="Sato Y."/>
            <person name="Atarashi K."/>
            <person name="Plichta R.D."/>
            <person name="Arai Y."/>
            <person name="Sasajima S."/>
            <person name="Kearney M.S."/>
            <person name="Suda W."/>
            <person name="Takeshita K."/>
            <person name="Sasaki T."/>
            <person name="Okamoto S."/>
            <person name="Skelly N.A."/>
            <person name="Okamura Y."/>
            <person name="Vlamakis H."/>
            <person name="Li Y."/>
            <person name="Tanoue T."/>
            <person name="Takei H."/>
            <person name="Nittono H."/>
            <person name="Narushima S."/>
            <person name="Irie J."/>
            <person name="Itoh H."/>
            <person name="Moriya K."/>
            <person name="Sugiura Y."/>
            <person name="Suematsu M."/>
            <person name="Moritoki N."/>
            <person name="Shibata S."/>
            <person name="Littman R.D."/>
            <person name="Fischbach A.M."/>
            <person name="Uwamino Y."/>
            <person name="Inoue T."/>
            <person name="Honda A."/>
            <person name="Hattori M."/>
            <person name="Murai T."/>
            <person name="Xavier J.R."/>
            <person name="Hirose N."/>
            <person name="Honda K."/>
        </authorList>
    </citation>
    <scope>NUCLEOTIDE SEQUENCE</scope>
    <source>
        <strain evidence="5">CE91-St55</strain>
    </source>
</reference>
<keyword evidence="3" id="KW-0663">Pyridoxal phosphate</keyword>
<dbReference type="OrthoDB" id="9774495at2"/>
<evidence type="ECO:0000313" key="6">
    <source>
        <dbReference type="EMBL" id="MUB64419.1"/>
    </source>
</evidence>
<dbReference type="Pfam" id="PF01212">
    <property type="entry name" value="Beta_elim_lyase"/>
    <property type="match status" value="1"/>
</dbReference>
<dbReference type="Proteomes" id="UP001055091">
    <property type="component" value="Unassembled WGS sequence"/>
</dbReference>
<dbReference type="Gene3D" id="3.90.1150.10">
    <property type="entry name" value="Aspartate Aminotransferase, domain 1"/>
    <property type="match status" value="1"/>
</dbReference>